<protein>
    <recommendedName>
        <fullName evidence="1">Heterokaryon incompatibility domain-containing protein</fullName>
    </recommendedName>
</protein>
<dbReference type="PANTHER" id="PTHR24148">
    <property type="entry name" value="ANKYRIN REPEAT DOMAIN-CONTAINING PROTEIN 39 HOMOLOG-RELATED"/>
    <property type="match status" value="1"/>
</dbReference>
<reference evidence="2 3" key="2">
    <citation type="submission" date="2021-10" db="EMBL/GenBank/DDBJ databases">
        <authorList>
            <person name="Piombo E."/>
        </authorList>
    </citation>
    <scope>NUCLEOTIDE SEQUENCE [LARGE SCALE GENOMIC DNA]</scope>
</reference>
<keyword evidence="3" id="KW-1185">Reference proteome</keyword>
<reference evidence="3" key="1">
    <citation type="submission" date="2019-06" db="EMBL/GenBank/DDBJ databases">
        <authorList>
            <person name="Broberg M."/>
        </authorList>
    </citation>
    <scope>NUCLEOTIDE SEQUENCE [LARGE SCALE GENOMIC DNA]</scope>
</reference>
<evidence type="ECO:0000259" key="1">
    <source>
        <dbReference type="Pfam" id="PF06985"/>
    </source>
</evidence>
<dbReference type="Proteomes" id="UP000754883">
    <property type="component" value="Unassembled WGS sequence"/>
</dbReference>
<evidence type="ECO:0000313" key="3">
    <source>
        <dbReference type="Proteomes" id="UP000754883"/>
    </source>
</evidence>
<name>A0A9N9UUB1_9HYPO</name>
<dbReference type="OrthoDB" id="5571888at2759"/>
<organism evidence="2 3">
    <name type="scientific">Clonostachys byssicola</name>
    <dbReference type="NCBI Taxonomy" id="160290"/>
    <lineage>
        <taxon>Eukaryota</taxon>
        <taxon>Fungi</taxon>
        <taxon>Dikarya</taxon>
        <taxon>Ascomycota</taxon>
        <taxon>Pezizomycotina</taxon>
        <taxon>Sordariomycetes</taxon>
        <taxon>Hypocreomycetidae</taxon>
        <taxon>Hypocreales</taxon>
        <taxon>Bionectriaceae</taxon>
        <taxon>Clonostachys</taxon>
    </lineage>
</organism>
<dbReference type="PANTHER" id="PTHR24148:SF64">
    <property type="entry name" value="HETEROKARYON INCOMPATIBILITY DOMAIN-CONTAINING PROTEIN"/>
    <property type="match status" value="1"/>
</dbReference>
<comment type="caution">
    <text evidence="2">The sequence shown here is derived from an EMBL/GenBank/DDBJ whole genome shotgun (WGS) entry which is preliminary data.</text>
</comment>
<dbReference type="InterPro" id="IPR010730">
    <property type="entry name" value="HET"/>
</dbReference>
<evidence type="ECO:0000313" key="2">
    <source>
        <dbReference type="EMBL" id="CAG9998489.1"/>
    </source>
</evidence>
<dbReference type="Pfam" id="PF06985">
    <property type="entry name" value="HET"/>
    <property type="match status" value="1"/>
</dbReference>
<dbReference type="AlphaFoldDB" id="A0A9N9UUB1"/>
<dbReference type="InterPro" id="IPR052895">
    <property type="entry name" value="HetReg/Transcr_Mod"/>
</dbReference>
<feature type="domain" description="Heterokaryon incompatibility" evidence="1">
    <location>
        <begin position="53"/>
        <end position="195"/>
    </location>
</feature>
<dbReference type="EMBL" id="CABFNO020001547">
    <property type="protein sequence ID" value="CAG9998489.1"/>
    <property type="molecule type" value="Genomic_DNA"/>
</dbReference>
<gene>
    <name evidence="2" type="ORF">CBYS24578_00015209</name>
</gene>
<accession>A0A9N9UUB1</accession>
<proteinExistence type="predicted"/>
<sequence length="610" mass="69339">MTSAPKPFVYTPLGPGEIRVLEHHVEDGSSEPTWILRVINIGDAGQGVQNVKFDALSYTWGDPKATFPLILNGRKIQIHRNLHEALPYLSRLPSRCPIWVDAVCINQKDKAEKKVQIPRMKEIYRRAIQVWVWLGPGIDHTAEAIKLLPRISHTGEGDPPAEMPDELPELDSPIWTSIFNIVDNSWFGRVWIVQESALARDLRFLMGRHEINAEMLKTAVSTSSRLAEHFLNASMRDEAKRLIDTQRAMSIFGIRDLVQRSFALDPNQPRAPRELVWIIYQMTINSDCSEPRDRVNGTLGLLPDDQRRILGDFSDTASLAELYASFGQRVLTQPNPPAPMWFAFLHRGTISGKRSNLPSWCPDFHQSSESLAWYEDGITLGLDTRRNFHASRKDITARPGEGTQELVSLGCLVDDISQIHERIPIPLDFLRRENTTTDYLEAYLYLREFERSIARNSLSQRAFEVTESLEPFAGVEKDIRDEIDRLWKTLFSGFETFQGRQVTIEYYYALRRGLDELAASVERSGWRDNEVFRALTMNDPFQKAFFCAMYSILHRKVFVTTGGRLGLGGGSMHTGDKIILLNGGQMPHVAGRKIFTGMRGVSIRRNAWGA</sequence>